<sequence>MTQEYFWEDKALSEMTPEEWEKLCDGCGRCCLQKLEDEDTGEVYYTAIACQLLDTHSCQCSDYPNRKAKVPGCLKLGLEDVPQFHWLPDTCAYRLLAEGQPLPAWHPLVSSSTNSVHEAGISVQRFAVSEQQVPEDEWEDYIIPMLPVG</sequence>
<dbReference type="Pfam" id="PF03692">
    <property type="entry name" value="CxxCxxCC"/>
    <property type="match status" value="1"/>
</dbReference>
<dbReference type="HAMAP" id="MF_00676">
    <property type="entry name" value="UPF0260"/>
    <property type="match status" value="1"/>
</dbReference>
<dbReference type="NCBIfam" id="NF003501">
    <property type="entry name" value="PRK05170.1-5"/>
    <property type="match status" value="1"/>
</dbReference>
<evidence type="ECO:0000313" key="2">
    <source>
        <dbReference type="EMBL" id="MET4755933.1"/>
    </source>
</evidence>
<comment type="similarity">
    <text evidence="1">Belongs to the UPF0260 family.</text>
</comment>
<gene>
    <name evidence="2" type="ORF">V5J35_001125</name>
</gene>
<dbReference type="PANTHER" id="PTHR37421:SF1">
    <property type="entry name" value="UPF0260 PROTEIN YCGN"/>
    <property type="match status" value="1"/>
</dbReference>
<dbReference type="InterPro" id="IPR005358">
    <property type="entry name" value="Puta_zinc/iron-chelating_dom"/>
</dbReference>
<dbReference type="NCBIfam" id="NF003507">
    <property type="entry name" value="PRK05170.2-5"/>
    <property type="match status" value="1"/>
</dbReference>
<proteinExistence type="inferred from homology"/>
<evidence type="ECO:0000256" key="1">
    <source>
        <dbReference type="HAMAP-Rule" id="MF_00676"/>
    </source>
</evidence>
<organism evidence="2 3">
    <name type="scientific">Endozoicomonas lisbonensis</name>
    <dbReference type="NCBI Taxonomy" id="3120522"/>
    <lineage>
        <taxon>Bacteria</taxon>
        <taxon>Pseudomonadati</taxon>
        <taxon>Pseudomonadota</taxon>
        <taxon>Gammaproteobacteria</taxon>
        <taxon>Oceanospirillales</taxon>
        <taxon>Endozoicomonadaceae</taxon>
        <taxon>Endozoicomonas</taxon>
    </lineage>
</organism>
<dbReference type="InterPro" id="IPR008228">
    <property type="entry name" value="UCP006173"/>
</dbReference>
<dbReference type="RefSeq" id="WP_354010304.1">
    <property type="nucleotide sequence ID" value="NZ_JBEWTA010000001.1"/>
</dbReference>
<protein>
    <recommendedName>
        <fullName evidence="1">UPF0260 protein V5J35_001125</fullName>
    </recommendedName>
</protein>
<dbReference type="Proteomes" id="UP001549366">
    <property type="component" value="Unassembled WGS sequence"/>
</dbReference>
<dbReference type="EMBL" id="JBEWTB010000002">
    <property type="protein sequence ID" value="MET4755933.1"/>
    <property type="molecule type" value="Genomic_DNA"/>
</dbReference>
<dbReference type="PANTHER" id="PTHR37421">
    <property type="entry name" value="UPF0260 PROTEIN YCGN"/>
    <property type="match status" value="1"/>
</dbReference>
<reference evidence="2 3" key="1">
    <citation type="submission" date="2024-06" db="EMBL/GenBank/DDBJ databases">
        <title>Genomic Encyclopedia of Type Strains, Phase V (KMG-V): Genome sequencing to study the core and pangenomes of soil and plant-associated prokaryotes.</title>
        <authorList>
            <person name="Whitman W."/>
        </authorList>
    </citation>
    <scope>NUCLEOTIDE SEQUENCE [LARGE SCALE GENOMIC DNA]</scope>
    <source>
        <strain evidence="2 3">NE40</strain>
    </source>
</reference>
<name>A0ABV2SDU4_9GAMM</name>
<keyword evidence="3" id="KW-1185">Reference proteome</keyword>
<accession>A0ABV2SDU4</accession>
<evidence type="ECO:0000313" key="3">
    <source>
        <dbReference type="Proteomes" id="UP001549366"/>
    </source>
</evidence>
<comment type="caution">
    <text evidence="2">The sequence shown here is derived from an EMBL/GenBank/DDBJ whole genome shotgun (WGS) entry which is preliminary data.</text>
</comment>
<dbReference type="PIRSF" id="PIRSF006173">
    <property type="entry name" value="UCP006173"/>
    <property type="match status" value="1"/>
</dbReference>